<comment type="caution">
    <text evidence="1">The sequence shown here is derived from an EMBL/GenBank/DDBJ whole genome shotgun (WGS) entry which is preliminary data.</text>
</comment>
<evidence type="ECO:0000313" key="1">
    <source>
        <dbReference type="EMBL" id="MCY1723442.1"/>
    </source>
</evidence>
<dbReference type="RefSeq" id="WP_343335768.1">
    <property type="nucleotide sequence ID" value="NZ_JAPOHD010000069.1"/>
</dbReference>
<organism evidence="1 2">
    <name type="scientific">Draconibacterium aestuarii</name>
    <dbReference type="NCBI Taxonomy" id="2998507"/>
    <lineage>
        <taxon>Bacteria</taxon>
        <taxon>Pseudomonadati</taxon>
        <taxon>Bacteroidota</taxon>
        <taxon>Bacteroidia</taxon>
        <taxon>Marinilabiliales</taxon>
        <taxon>Prolixibacteraceae</taxon>
        <taxon>Draconibacterium</taxon>
    </lineage>
</organism>
<dbReference type="AlphaFoldDB" id="A0A9X3FBR9"/>
<name>A0A9X3FBR9_9BACT</name>
<dbReference type="EMBL" id="JAPOHD010000069">
    <property type="protein sequence ID" value="MCY1723442.1"/>
    <property type="molecule type" value="Genomic_DNA"/>
</dbReference>
<keyword evidence="2" id="KW-1185">Reference proteome</keyword>
<accession>A0A9X3FBR9</accession>
<dbReference type="PROSITE" id="PS51257">
    <property type="entry name" value="PROKAR_LIPOPROTEIN"/>
    <property type="match status" value="1"/>
</dbReference>
<evidence type="ECO:0000313" key="2">
    <source>
        <dbReference type="Proteomes" id="UP001145087"/>
    </source>
</evidence>
<protein>
    <submittedName>
        <fullName evidence="1">DUF6146 family protein</fullName>
    </submittedName>
</protein>
<gene>
    <name evidence="1" type="ORF">OU798_24030</name>
</gene>
<reference evidence="1" key="1">
    <citation type="submission" date="2022-11" db="EMBL/GenBank/DDBJ databases">
        <title>Marilongibacter aestuarii gen. nov., sp. nov., isolated from tidal flat sediment.</title>
        <authorList>
            <person name="Jiayan W."/>
        </authorList>
    </citation>
    <scope>NUCLEOTIDE SEQUENCE</scope>
    <source>
        <strain evidence="1">Z1-6</strain>
    </source>
</reference>
<proteinExistence type="predicted"/>
<dbReference type="Pfam" id="PF19643">
    <property type="entry name" value="DUF6146"/>
    <property type="match status" value="1"/>
</dbReference>
<dbReference type="InterPro" id="IPR046144">
    <property type="entry name" value="DUF6146"/>
</dbReference>
<sequence>MKTRKIIKRIFFILAVVGFVYACSSQKKAIRVNKTDDVVAAEDSLEYEVETFDARFDTWYQFYNSPAMYRSQPYYENWNRQYVPAWNHRCMHPVKGWNFDPVVGYDPTEDYGFELNHKLFHYFMYVENVLKLKILPNGPTLPLH</sequence>
<dbReference type="Proteomes" id="UP001145087">
    <property type="component" value="Unassembled WGS sequence"/>
</dbReference>